<evidence type="ECO:0000256" key="3">
    <source>
        <dbReference type="ARBA" id="ARBA00022512"/>
    </source>
</evidence>
<evidence type="ECO:0000259" key="8">
    <source>
        <dbReference type="SMART" id="SM00822"/>
    </source>
</evidence>
<reference evidence="9 10" key="1">
    <citation type="journal article" date="2019" name="Environ. Microbiol.">
        <title>Species interactions and distinct microbial communities in high Arctic permafrost affected cryosols are associated with the CH4 and CO2 gas fluxes.</title>
        <authorList>
            <person name="Altshuler I."/>
            <person name="Hamel J."/>
            <person name="Turney S."/>
            <person name="Magnuson E."/>
            <person name="Levesque R."/>
            <person name="Greer C."/>
            <person name="Whyte L.G."/>
        </authorList>
    </citation>
    <scope>NUCLEOTIDE SEQUENCE [LARGE SCALE GENOMIC DNA]</scope>
    <source>
        <strain evidence="9 10">S5.20</strain>
    </source>
</reference>
<dbReference type="InterPro" id="IPR036291">
    <property type="entry name" value="NAD(P)-bd_dom_sf"/>
</dbReference>
<evidence type="ECO:0000256" key="5">
    <source>
        <dbReference type="ARBA" id="ARBA00040781"/>
    </source>
</evidence>
<dbReference type="SMART" id="SM00822">
    <property type="entry name" value="PKS_KR"/>
    <property type="match status" value="1"/>
</dbReference>
<keyword evidence="3" id="KW-0134">Cell wall</keyword>
<gene>
    <name evidence="9" type="ORF">EAH80_19320</name>
</gene>
<dbReference type="PANTHER" id="PTHR42879">
    <property type="entry name" value="3-OXOACYL-(ACYL-CARRIER-PROTEIN) REDUCTASE"/>
    <property type="match status" value="1"/>
</dbReference>
<dbReference type="InterPro" id="IPR002347">
    <property type="entry name" value="SDR_fam"/>
</dbReference>
<comment type="catalytic activity">
    <reaction evidence="6">
        <text>a (3R)-hydroxyacyl-[ACP] + NADP(+) = a 3-oxoacyl-[ACP] + NADPH + H(+)</text>
        <dbReference type="Rhea" id="RHEA:17397"/>
        <dbReference type="Rhea" id="RHEA-COMP:9916"/>
        <dbReference type="Rhea" id="RHEA-COMP:9945"/>
        <dbReference type="ChEBI" id="CHEBI:15378"/>
        <dbReference type="ChEBI" id="CHEBI:57783"/>
        <dbReference type="ChEBI" id="CHEBI:58349"/>
        <dbReference type="ChEBI" id="CHEBI:78776"/>
        <dbReference type="ChEBI" id="CHEBI:78827"/>
        <dbReference type="EC" id="1.1.1.100"/>
    </reaction>
    <physiologicalReaction direction="right-to-left" evidence="6">
        <dbReference type="Rhea" id="RHEA:17399"/>
    </physiologicalReaction>
</comment>
<evidence type="ECO:0000256" key="7">
    <source>
        <dbReference type="RuleBase" id="RU000363"/>
    </source>
</evidence>
<dbReference type="PRINTS" id="PR00081">
    <property type="entry name" value="GDHRDH"/>
</dbReference>
<keyword evidence="3" id="KW-0964">Secreted</keyword>
<dbReference type="Pfam" id="PF00106">
    <property type="entry name" value="adh_short"/>
    <property type="match status" value="1"/>
</dbReference>
<dbReference type="GO" id="GO:0004316">
    <property type="term" value="F:3-oxoacyl-[acyl-carrier-protein] reductase (NADPH) activity"/>
    <property type="evidence" value="ECO:0007669"/>
    <property type="project" value="UniProtKB-EC"/>
</dbReference>
<evidence type="ECO:0000313" key="10">
    <source>
        <dbReference type="Proteomes" id="UP000320095"/>
    </source>
</evidence>
<feature type="domain" description="Ketoreductase" evidence="8">
    <location>
        <begin position="17"/>
        <end position="195"/>
    </location>
</feature>
<keyword evidence="10" id="KW-1185">Reference proteome</keyword>
<dbReference type="RefSeq" id="WP_140694320.1">
    <property type="nucleotide sequence ID" value="NZ_RCZG01000008.1"/>
</dbReference>
<dbReference type="EMBL" id="RCZG01000008">
    <property type="protein sequence ID" value="TPG32428.1"/>
    <property type="molecule type" value="Genomic_DNA"/>
</dbReference>
<evidence type="ECO:0000256" key="2">
    <source>
        <dbReference type="ARBA" id="ARBA00006484"/>
    </source>
</evidence>
<dbReference type="Gene3D" id="3.40.50.720">
    <property type="entry name" value="NAD(P)-binding Rossmann-like Domain"/>
    <property type="match status" value="1"/>
</dbReference>
<evidence type="ECO:0000256" key="4">
    <source>
        <dbReference type="ARBA" id="ARBA00023002"/>
    </source>
</evidence>
<dbReference type="FunFam" id="3.40.50.720:FF:000084">
    <property type="entry name" value="Short-chain dehydrogenase reductase"/>
    <property type="match status" value="1"/>
</dbReference>
<comment type="similarity">
    <text evidence="2 7">Belongs to the short-chain dehydrogenases/reductases (SDR) family.</text>
</comment>
<protein>
    <recommendedName>
        <fullName evidence="5">3-oxoacyl-[acyl-carrier-protein] reductase MabA</fullName>
    </recommendedName>
</protein>
<comment type="subcellular location">
    <subcellularLocation>
        <location evidence="1">Secreted</location>
        <location evidence="1">Cell wall</location>
    </subcellularLocation>
</comment>
<dbReference type="Proteomes" id="UP000320095">
    <property type="component" value="Unassembled WGS sequence"/>
</dbReference>
<dbReference type="OrthoDB" id="9809287at2"/>
<accession>A0A502E3T4</accession>
<dbReference type="InterPro" id="IPR057326">
    <property type="entry name" value="KR_dom"/>
</dbReference>
<evidence type="ECO:0000313" key="9">
    <source>
        <dbReference type="EMBL" id="TPG32428.1"/>
    </source>
</evidence>
<dbReference type="InterPro" id="IPR050259">
    <property type="entry name" value="SDR"/>
</dbReference>
<comment type="caution">
    <text evidence="9">The sequence shown here is derived from an EMBL/GenBank/DDBJ whole genome shotgun (WGS) entry which is preliminary data.</text>
</comment>
<evidence type="ECO:0000256" key="6">
    <source>
        <dbReference type="ARBA" id="ARBA00047400"/>
    </source>
</evidence>
<dbReference type="SUPFAM" id="SSF51735">
    <property type="entry name" value="NAD(P)-binding Rossmann-fold domains"/>
    <property type="match status" value="1"/>
</dbReference>
<sequence length="288" mass="30581">MSQTDTDAFTKFDLTGRTAVVTGGSTGLGYFMARGLARSGATVVLAARRESLLKEAADKMAAEAPQGHVEYAAVDLGDRGSIEELAQSTLERFGGVDILIGNAGADLFQPVDEISYENFDQVMQINVAANLALMRAYLPHMRQQQWGRIMFSSSATSLAGSAQEGMGAYTAAKAALNGFVRTAAAETGHDNITVNTIVFGMYLTDMVKEHLKLVEDSAGIDAVRGFESSFASMTAAGRLGDCQEVEGMAQLLASEAGSYITGSNLVIDGGMSAMLRPHEPRPERLVYS</sequence>
<dbReference type="PRINTS" id="PR00080">
    <property type="entry name" value="SDRFAMILY"/>
</dbReference>
<keyword evidence="4" id="KW-0560">Oxidoreductase</keyword>
<dbReference type="AlphaFoldDB" id="A0A502E3T4"/>
<name>A0A502E3T4_9MYCO</name>
<dbReference type="CDD" id="cd05233">
    <property type="entry name" value="SDR_c"/>
    <property type="match status" value="1"/>
</dbReference>
<evidence type="ECO:0000256" key="1">
    <source>
        <dbReference type="ARBA" id="ARBA00004191"/>
    </source>
</evidence>
<organism evidence="9 10">
    <name type="scientific">Mycolicibacterium hodleri</name>
    <dbReference type="NCBI Taxonomy" id="49897"/>
    <lineage>
        <taxon>Bacteria</taxon>
        <taxon>Bacillati</taxon>
        <taxon>Actinomycetota</taxon>
        <taxon>Actinomycetes</taxon>
        <taxon>Mycobacteriales</taxon>
        <taxon>Mycobacteriaceae</taxon>
        <taxon>Mycolicibacterium</taxon>
    </lineage>
</organism>
<proteinExistence type="inferred from homology"/>